<dbReference type="eggNOG" id="arCOG02921">
    <property type="taxonomic scope" value="Archaea"/>
</dbReference>
<evidence type="ECO:0000256" key="1">
    <source>
        <dbReference type="ARBA" id="ARBA00022723"/>
    </source>
</evidence>
<dbReference type="Pfam" id="PF07995">
    <property type="entry name" value="GSDH"/>
    <property type="match status" value="1"/>
</dbReference>
<protein>
    <submittedName>
        <fullName evidence="6">Blue copper domain protein</fullName>
    </submittedName>
</protein>
<accession>M0LUS7</accession>
<evidence type="ECO:0000313" key="6">
    <source>
        <dbReference type="EMBL" id="EMA35845.1"/>
    </source>
</evidence>
<dbReference type="eggNOG" id="arCOG02796">
    <property type="taxonomic scope" value="Archaea"/>
</dbReference>
<dbReference type="RefSeq" id="WP_007695981.1">
    <property type="nucleotide sequence ID" value="NZ_AJRK01000394.1"/>
</dbReference>
<evidence type="ECO:0000256" key="3">
    <source>
        <dbReference type="SAM" id="MobiDB-lite"/>
    </source>
</evidence>
<sequence>MAAAGTLAGVGGLTGAAAQSQPETIELGGTTAGWVGRSPDRIDGATNPTLHLEAGTDYRITWTNTDGAPHNIEIHDTDGTVLERTAVISGEGKTQTLEFTATEEMATYLCEVHPTTMVGDVSFEPATETTTSGVEVNDSYFEMGPSIRTETVADEGLTAPLDLAMPPGERGRFFVVDQVGQIYVYDTGSGERETFFDLGDQLIDFGSLPNEKVIDERGLLGLAFHPNFAENRKFYVAYSAPRREGTPSNYTHTQVVEEYEANEEGTRALPGTQRPLLEMPSPYYTHNGGALAFGPDDGYLYVSIGNGGGALKSEKQVDDWYAPNRGGNGQDVGHNLLGSILRIDVDTQDGEKAYGIPDDNPLVDDAGLDEHYAWGFRNPWRMGFSGGRLMAADVGQARYEEVDVVEKGGNYGWNVKEGTHCFAATGTPGDTRAACPSRTPDSVRGGEPLIDPVVEYPHPNVEDGPGAGISVIGGYFYENATIPALEGRYVFGDYSKGKAEPTGSLFAATPTDEGQWSTEEITLADTDNGHLNGFLLCVGRDNDGELYALTTDELGPTGETGAVHRLRPPATEGTTAADTETPGQPPTATATAEPTPTATETATATEEPTPTTADTGTTTNASNETEDGGVGRFVPGSGPGFGVLAGLAGLVGIAARLVSRGGDE</sequence>
<dbReference type="Gene3D" id="2.120.10.30">
    <property type="entry name" value="TolB, C-terminal domain"/>
    <property type="match status" value="1"/>
</dbReference>
<dbReference type="SUPFAM" id="SSF50952">
    <property type="entry name" value="Soluble quinoprotein glucose dehydrogenase"/>
    <property type="match status" value="1"/>
</dbReference>
<feature type="domain" description="Glucose/Sorbosone dehydrogenase" evidence="5">
    <location>
        <begin position="159"/>
        <end position="419"/>
    </location>
</feature>
<dbReference type="PANTHER" id="PTHR19328:SF75">
    <property type="entry name" value="ALDOSE SUGAR DEHYDROGENASE YLII"/>
    <property type="match status" value="1"/>
</dbReference>
<dbReference type="EMBL" id="AOMB01000043">
    <property type="protein sequence ID" value="EMA35845.1"/>
    <property type="molecule type" value="Genomic_DNA"/>
</dbReference>
<feature type="region of interest" description="Disordered" evidence="3">
    <location>
        <begin position="552"/>
        <end position="634"/>
    </location>
</feature>
<dbReference type="PANTHER" id="PTHR19328">
    <property type="entry name" value="HEDGEHOG-INTERACTING PROTEIN"/>
    <property type="match status" value="1"/>
</dbReference>
<dbReference type="InterPro" id="IPR012938">
    <property type="entry name" value="Glc/Sorbosone_DH"/>
</dbReference>
<dbReference type="OrthoDB" id="6744at2157"/>
<dbReference type="InterPro" id="IPR011042">
    <property type="entry name" value="6-blade_b-propeller_TolB-like"/>
</dbReference>
<feature type="domain" description="Blue (type 1) copper" evidence="4">
    <location>
        <begin position="59"/>
        <end position="122"/>
    </location>
</feature>
<evidence type="ECO:0000256" key="2">
    <source>
        <dbReference type="ARBA" id="ARBA00023008"/>
    </source>
</evidence>
<dbReference type="GO" id="GO:0005507">
    <property type="term" value="F:copper ion binding"/>
    <property type="evidence" value="ECO:0007669"/>
    <property type="project" value="InterPro"/>
</dbReference>
<dbReference type="InterPro" id="IPR011041">
    <property type="entry name" value="Quinoprot_gluc/sorb_DH_b-prop"/>
</dbReference>
<evidence type="ECO:0000259" key="5">
    <source>
        <dbReference type="Pfam" id="PF07995"/>
    </source>
</evidence>
<keyword evidence="2" id="KW-0186">Copper</keyword>
<dbReference type="SUPFAM" id="SSF49503">
    <property type="entry name" value="Cupredoxins"/>
    <property type="match status" value="1"/>
</dbReference>
<feature type="region of interest" description="Disordered" evidence="3">
    <location>
        <begin position="15"/>
        <end position="39"/>
    </location>
</feature>
<dbReference type="PATRIC" id="fig|1132509.6.peg.3909"/>
<dbReference type="Proteomes" id="UP000011566">
    <property type="component" value="Unassembled WGS sequence"/>
</dbReference>
<comment type="caution">
    <text evidence="6">The sequence shown here is derived from an EMBL/GenBank/DDBJ whole genome shotgun (WGS) entry which is preliminary data.</text>
</comment>
<dbReference type="Pfam" id="PF00127">
    <property type="entry name" value="Copper-bind"/>
    <property type="match status" value="1"/>
</dbReference>
<evidence type="ECO:0000313" key="7">
    <source>
        <dbReference type="Proteomes" id="UP000011566"/>
    </source>
</evidence>
<organism evidence="6 7">
    <name type="scientific">Halococcus hamelinensis 100A6</name>
    <dbReference type="NCBI Taxonomy" id="1132509"/>
    <lineage>
        <taxon>Archaea</taxon>
        <taxon>Methanobacteriati</taxon>
        <taxon>Methanobacteriota</taxon>
        <taxon>Stenosarchaea group</taxon>
        <taxon>Halobacteria</taxon>
        <taxon>Halobacteriales</taxon>
        <taxon>Halococcaceae</taxon>
        <taxon>Halococcus</taxon>
    </lineage>
</organism>
<keyword evidence="7" id="KW-1185">Reference proteome</keyword>
<dbReference type="Gene3D" id="2.60.40.420">
    <property type="entry name" value="Cupredoxins - blue copper proteins"/>
    <property type="match status" value="1"/>
</dbReference>
<feature type="compositionally biased region" description="Low complexity" evidence="3">
    <location>
        <begin position="568"/>
        <end position="619"/>
    </location>
</feature>
<evidence type="ECO:0000259" key="4">
    <source>
        <dbReference type="Pfam" id="PF00127"/>
    </source>
</evidence>
<name>M0LUS7_9EURY</name>
<proteinExistence type="predicted"/>
<gene>
    <name evidence="6" type="ORF">C447_16854</name>
</gene>
<dbReference type="GO" id="GO:0009055">
    <property type="term" value="F:electron transfer activity"/>
    <property type="evidence" value="ECO:0007669"/>
    <property type="project" value="InterPro"/>
</dbReference>
<dbReference type="InterPro" id="IPR000923">
    <property type="entry name" value="BlueCu_1"/>
</dbReference>
<dbReference type="InterPro" id="IPR008972">
    <property type="entry name" value="Cupredoxin"/>
</dbReference>
<reference evidence="6 7" key="1">
    <citation type="journal article" date="2014" name="PLoS Genet.">
        <title>Phylogenetically driven sequencing of extremely halophilic archaea reveals strategies for static and dynamic osmo-response.</title>
        <authorList>
            <person name="Becker E.A."/>
            <person name="Seitzer P.M."/>
            <person name="Tritt A."/>
            <person name="Larsen D."/>
            <person name="Krusor M."/>
            <person name="Yao A.I."/>
            <person name="Wu D."/>
            <person name="Madern D."/>
            <person name="Eisen J.A."/>
            <person name="Darling A.E."/>
            <person name="Facciotti M.T."/>
        </authorList>
    </citation>
    <scope>NUCLEOTIDE SEQUENCE [LARGE SCALE GENOMIC DNA]</scope>
    <source>
        <strain evidence="6 7">100A6</strain>
    </source>
</reference>
<keyword evidence="1" id="KW-0479">Metal-binding</keyword>
<dbReference type="AlphaFoldDB" id="M0LUS7"/>